<dbReference type="KEGG" id="vbh:CMV30_18630"/>
<dbReference type="Gene3D" id="2.60.40.10">
    <property type="entry name" value="Immunoglobulins"/>
    <property type="match status" value="1"/>
</dbReference>
<dbReference type="GO" id="GO:0016020">
    <property type="term" value="C:membrane"/>
    <property type="evidence" value="ECO:0007669"/>
    <property type="project" value="InterPro"/>
</dbReference>
<gene>
    <name evidence="3" type="ORF">CMV30_18630</name>
</gene>
<protein>
    <recommendedName>
        <fullName evidence="5">MBG domain-containing protein</fullName>
    </recommendedName>
</protein>
<evidence type="ECO:0000313" key="4">
    <source>
        <dbReference type="Proteomes" id="UP000217265"/>
    </source>
</evidence>
<dbReference type="Pfam" id="PF05345">
    <property type="entry name" value="He_PIG"/>
    <property type="match status" value="1"/>
</dbReference>
<dbReference type="Proteomes" id="UP000217265">
    <property type="component" value="Chromosome"/>
</dbReference>
<dbReference type="InterPro" id="IPR015919">
    <property type="entry name" value="Cadherin-like_sf"/>
</dbReference>
<feature type="signal peptide" evidence="2">
    <location>
        <begin position="1"/>
        <end position="24"/>
    </location>
</feature>
<evidence type="ECO:0000256" key="2">
    <source>
        <dbReference type="SAM" id="SignalP"/>
    </source>
</evidence>
<reference evidence="3 4" key="1">
    <citation type="submission" date="2017-09" db="EMBL/GenBank/DDBJ databases">
        <title>Complete genome sequence of Verrucomicrobial strain HZ-65, isolated from freshwater.</title>
        <authorList>
            <person name="Choi A."/>
        </authorList>
    </citation>
    <scope>NUCLEOTIDE SEQUENCE [LARGE SCALE GENOMIC DNA]</scope>
    <source>
        <strain evidence="3 4">HZ-65</strain>
    </source>
</reference>
<organism evidence="3 4">
    <name type="scientific">Nibricoccus aquaticus</name>
    <dbReference type="NCBI Taxonomy" id="2576891"/>
    <lineage>
        <taxon>Bacteria</taxon>
        <taxon>Pseudomonadati</taxon>
        <taxon>Verrucomicrobiota</taxon>
        <taxon>Opitutia</taxon>
        <taxon>Opitutales</taxon>
        <taxon>Opitutaceae</taxon>
        <taxon>Nibricoccus</taxon>
    </lineage>
</organism>
<dbReference type="SUPFAM" id="SSF49313">
    <property type="entry name" value="Cadherin-like"/>
    <property type="match status" value="1"/>
</dbReference>
<dbReference type="InterPro" id="IPR032287">
    <property type="entry name" value="DUF4838"/>
</dbReference>
<proteinExistence type="predicted"/>
<dbReference type="Pfam" id="PF16126">
    <property type="entry name" value="DUF4838"/>
    <property type="match status" value="1"/>
</dbReference>
<dbReference type="InterPro" id="IPR013783">
    <property type="entry name" value="Ig-like_fold"/>
</dbReference>
<dbReference type="GO" id="GO:0005975">
    <property type="term" value="P:carbohydrate metabolic process"/>
    <property type="evidence" value="ECO:0007669"/>
    <property type="project" value="UniProtKB-ARBA"/>
</dbReference>
<keyword evidence="4" id="KW-1185">Reference proteome</keyword>
<evidence type="ECO:0000313" key="3">
    <source>
        <dbReference type="EMBL" id="ATC65801.1"/>
    </source>
</evidence>
<accession>A0A290QMG1</accession>
<dbReference type="GO" id="GO:0005509">
    <property type="term" value="F:calcium ion binding"/>
    <property type="evidence" value="ECO:0007669"/>
    <property type="project" value="InterPro"/>
</dbReference>
<keyword evidence="2" id="KW-0732">Signal</keyword>
<dbReference type="OrthoDB" id="8038899at2"/>
<name>A0A290QMG1_9BACT</name>
<dbReference type="EMBL" id="CP023344">
    <property type="protein sequence ID" value="ATC65801.1"/>
    <property type="molecule type" value="Genomic_DNA"/>
</dbReference>
<sequence length="1363" mass="141390">MTKLSAMRCSAAALFVSLAAGGFAQTNYYVNASAGSSDNWNSTNANVKWTTSGSTYVGASGTAGNVYHTNGYTLRAGRVGNTTGGSPNPYNFSGQLLVIDGFSSASTLTDGSAGGGGILLFELASSATGPRLGSPSTSTKANYVANIATDAIGGTPGSTRTIRGSTGVTTLNGTLRLNGKTTLSVPSGVNDMLFTVKSTVLGTGSIEISGGSAGSGTANGYVTWEFENLSGWTGASISVTNKHTISFTSAVDFTVTNPGAALTFPSTTSVGFLNLGANVSFASGKVTYGASVLPDGTYTASQLNALWNTGGYATQAFAAGSGTLTVKPAAAIAPAITSLTTASGRVGVPFNYLVTAVGETATFGASSLPAGLSINASTGMISGTPSTAGTTNLTVSATNGAGSGTRALAITIAAAPTVTNGWAGGSGAAATANGWNDATSGTAYKWTSDAGVTYTTATSGVTYHTNGYTVKGGRIGSPTGGTVASGPEPYSTFAGDELVIDAYSATSGVTSNATNGTLWFQLANTGAGSDAMVGPRAGDGTNTTTRGTYIADIVTAPTSSGAVRYLRADTGRTTLDGALTLNGDTVFWANTNDVHFVIKSPVTGTGNILLRDGPSGGSQMNGWLMTSFQDLTGWRGASIKAIHKHTLGFAGNIDFSATNPTAIIHFPTTVGGSATVGFLNLSANVTVLPGQLGYGGAFESSSMTTVLNTPGTYTASDLNTLFGVAGFASGSGTVTVVPKMTLVSSGTSQVVLMTKPSPIASVTKAAQELQKHLQLITGATVTISTVGNEGSYPGKKFIYLGANTASTSAGVDTSALSTEYFIIRTVGANLHIVGKDGGNNDWTDLSGCQPATLFGVYYLLGEVMDVRWLWPGDDGIVVNASSTLDLPSLNITTGPHMVQRKYRNPRVGLYKGGSTTYGFGIPVLPASGTTRTALADEEVLWQRRQFMGQRKNPAFGHSETAWWATYGATHPEYFATLLPGHSHPDPSTTLVKLHVSGADTIQARVDAWVAAGSPNSLNLCPNDSRSFCVCASCLAWDYPSQAANVVFGSSDALLGDRYARWYSEVATRVAAINPSATVYGYAYDTYKNAPQVATLPSNVAIAYIPGAPSDVLLDQIAETQTDVLGWIAAGCTQMYLRPNWMLSAHAGPFWPTHRLGNHFKEMLAGGYLLGMDSDSACGSYASFGLYYYLMARQMARPEIDVEAVVDEYCSGFGSASTRVRDYFTYWENFIYNEADNGNTTILGWSSGMNAYGSTYSDAAFDGAEQILDDAQALLAPGETAALARLDFLRAACTNGRLTAKAIRLVDPSTALPYNAQAETAMRDLLTYRDSQAGSFTLWREWMIDRESAIPGMQAYWQYIFANP</sequence>
<feature type="chain" id="PRO_5012471147" description="MBG domain-containing protein" evidence="2">
    <location>
        <begin position="25"/>
        <end position="1363"/>
    </location>
</feature>
<dbReference type="Gene3D" id="3.30.379.10">
    <property type="entry name" value="Chitobiase/beta-hexosaminidase domain 2-like"/>
    <property type="match status" value="1"/>
</dbReference>
<evidence type="ECO:0000256" key="1">
    <source>
        <dbReference type="ARBA" id="ARBA00022801"/>
    </source>
</evidence>
<dbReference type="InterPro" id="IPR029018">
    <property type="entry name" value="Hex-like_dom2"/>
</dbReference>
<dbReference type="GO" id="GO:0016787">
    <property type="term" value="F:hydrolase activity"/>
    <property type="evidence" value="ECO:0007669"/>
    <property type="project" value="UniProtKB-KW"/>
</dbReference>
<keyword evidence="1" id="KW-0378">Hydrolase</keyword>
<evidence type="ECO:0008006" key="5">
    <source>
        <dbReference type="Google" id="ProtNLM"/>
    </source>
</evidence>